<name>A0A2G9H7H5_9LAMI</name>
<dbReference type="AlphaFoldDB" id="A0A2G9H7H5"/>
<evidence type="ECO:0000313" key="1">
    <source>
        <dbReference type="EMBL" id="PIN13459.1"/>
    </source>
</evidence>
<evidence type="ECO:0000313" key="2">
    <source>
        <dbReference type="Proteomes" id="UP000231279"/>
    </source>
</evidence>
<sequence length="136" mass="15732">MAESSSTPLNSDKPVIVRVKRKAFQSSLDAFWLEIHERPLKRPLLDFEKLSLSDASTSRVEELKTKKIFVQHVETVRRSEDTFDVLRSLVPNSSDGLKSKERQEEGRRNIKTVNRQEHLLAKAKQKQEVKCIFCLP</sequence>
<gene>
    <name evidence="1" type="ORF">CDL12_13922</name>
</gene>
<protein>
    <submittedName>
        <fullName evidence="1">Uncharacterized protein</fullName>
    </submittedName>
</protein>
<dbReference type="Proteomes" id="UP000231279">
    <property type="component" value="Unassembled WGS sequence"/>
</dbReference>
<dbReference type="EMBL" id="NKXS01002476">
    <property type="protein sequence ID" value="PIN13459.1"/>
    <property type="molecule type" value="Genomic_DNA"/>
</dbReference>
<dbReference type="PANTHER" id="PTHR31934">
    <property type="entry name" value="ALPHA/BETA-HYDROLASES SUPERFAMILY PROTEIN"/>
    <property type="match status" value="1"/>
</dbReference>
<proteinExistence type="predicted"/>
<dbReference type="STRING" id="429701.A0A2G9H7H5"/>
<dbReference type="PANTHER" id="PTHR31934:SF2">
    <property type="entry name" value="RNA-DIRECTED DNA METHYLATION 4"/>
    <property type="match status" value="1"/>
</dbReference>
<reference evidence="2" key="1">
    <citation type="journal article" date="2018" name="Gigascience">
        <title>Genome assembly of the Pink Ipe (Handroanthus impetiginosus, Bignoniaceae), a highly valued, ecologically keystone Neotropical timber forest tree.</title>
        <authorList>
            <person name="Silva-Junior O.B."/>
            <person name="Grattapaglia D."/>
            <person name="Novaes E."/>
            <person name="Collevatti R.G."/>
        </authorList>
    </citation>
    <scope>NUCLEOTIDE SEQUENCE [LARGE SCALE GENOMIC DNA]</scope>
    <source>
        <strain evidence="2">cv. UFG-1</strain>
    </source>
</reference>
<accession>A0A2G9H7H5</accession>
<keyword evidence="2" id="KW-1185">Reference proteome</keyword>
<organism evidence="1 2">
    <name type="scientific">Handroanthus impetiginosus</name>
    <dbReference type="NCBI Taxonomy" id="429701"/>
    <lineage>
        <taxon>Eukaryota</taxon>
        <taxon>Viridiplantae</taxon>
        <taxon>Streptophyta</taxon>
        <taxon>Embryophyta</taxon>
        <taxon>Tracheophyta</taxon>
        <taxon>Spermatophyta</taxon>
        <taxon>Magnoliopsida</taxon>
        <taxon>eudicotyledons</taxon>
        <taxon>Gunneridae</taxon>
        <taxon>Pentapetalae</taxon>
        <taxon>asterids</taxon>
        <taxon>lamiids</taxon>
        <taxon>Lamiales</taxon>
        <taxon>Bignoniaceae</taxon>
        <taxon>Crescentiina</taxon>
        <taxon>Tabebuia alliance</taxon>
        <taxon>Handroanthus</taxon>
    </lineage>
</organism>
<dbReference type="OrthoDB" id="6255506at2759"/>
<comment type="caution">
    <text evidence="1">The sequence shown here is derived from an EMBL/GenBank/DDBJ whole genome shotgun (WGS) entry which is preliminary data.</text>
</comment>